<reference evidence="2 3" key="1">
    <citation type="submission" date="2019-03" db="EMBL/GenBank/DDBJ databases">
        <title>Single cell metagenomics reveals metabolic interactions within the superorganism composed of flagellate Streblomastix strix and complex community of Bacteroidetes bacteria on its surface.</title>
        <authorList>
            <person name="Treitli S.C."/>
            <person name="Kolisko M."/>
            <person name="Husnik F."/>
            <person name="Keeling P."/>
            <person name="Hampl V."/>
        </authorList>
    </citation>
    <scope>NUCLEOTIDE SEQUENCE [LARGE SCALE GENOMIC DNA]</scope>
    <source>
        <strain evidence="2">ST1C</strain>
    </source>
</reference>
<dbReference type="Pfam" id="PF03184">
    <property type="entry name" value="DDE_1"/>
    <property type="match status" value="1"/>
</dbReference>
<evidence type="ECO:0000259" key="1">
    <source>
        <dbReference type="Pfam" id="PF03184"/>
    </source>
</evidence>
<evidence type="ECO:0000313" key="3">
    <source>
        <dbReference type="Proteomes" id="UP000324800"/>
    </source>
</evidence>
<comment type="caution">
    <text evidence="2">The sequence shown here is derived from an EMBL/GenBank/DDBJ whole genome shotgun (WGS) entry which is preliminary data.</text>
</comment>
<accession>A0A5J4TI20</accession>
<name>A0A5J4TI20_9EUKA</name>
<feature type="non-terminal residue" evidence="2">
    <location>
        <position position="226"/>
    </location>
</feature>
<organism evidence="2 3">
    <name type="scientific">Streblomastix strix</name>
    <dbReference type="NCBI Taxonomy" id="222440"/>
    <lineage>
        <taxon>Eukaryota</taxon>
        <taxon>Metamonada</taxon>
        <taxon>Preaxostyla</taxon>
        <taxon>Oxymonadida</taxon>
        <taxon>Streblomastigidae</taxon>
        <taxon>Streblomastix</taxon>
    </lineage>
</organism>
<gene>
    <name evidence="2" type="ORF">EZS28_046586</name>
</gene>
<proteinExistence type="predicted"/>
<sequence>MGRKLNNYEAAYSSIIGQGVIRRKSLQVAIKRHNNNQDIIGKGRFLKFRAYIELDVEEAVRRELNFKHRIKLAVILKPIKQQINSSKYIDRSKRGLTETWHFNFLKRHPEFKRDHSKIVGSKRYHASTKSNIRPWVQRVQKQNPAVQRSCQKANIDVITFQSRTTHICQLCDCGVFIAFKKAVRENFEFSDDESAKSWRAVICELLPTSIQRATAVFTAISRFKSS</sequence>
<dbReference type="InterPro" id="IPR004875">
    <property type="entry name" value="DDE_SF_endonuclease_dom"/>
</dbReference>
<dbReference type="EMBL" id="SNRW01030702">
    <property type="protein sequence ID" value="KAA6357887.1"/>
    <property type="molecule type" value="Genomic_DNA"/>
</dbReference>
<feature type="domain" description="DDE-1" evidence="1">
    <location>
        <begin position="143"/>
        <end position="187"/>
    </location>
</feature>
<dbReference type="Proteomes" id="UP000324800">
    <property type="component" value="Unassembled WGS sequence"/>
</dbReference>
<dbReference type="GO" id="GO:0003676">
    <property type="term" value="F:nucleic acid binding"/>
    <property type="evidence" value="ECO:0007669"/>
    <property type="project" value="InterPro"/>
</dbReference>
<dbReference type="AlphaFoldDB" id="A0A5J4TI20"/>
<protein>
    <recommendedName>
        <fullName evidence="1">DDE-1 domain-containing protein</fullName>
    </recommendedName>
</protein>
<evidence type="ECO:0000313" key="2">
    <source>
        <dbReference type="EMBL" id="KAA6357887.1"/>
    </source>
</evidence>